<proteinExistence type="inferred from homology"/>
<keyword evidence="2" id="KW-1133">Transmembrane helix</keyword>
<dbReference type="InterPro" id="IPR013601">
    <property type="entry name" value="FAE1_typ3_polyketide_synth"/>
</dbReference>
<dbReference type="Proteomes" id="UP000591131">
    <property type="component" value="Unassembled WGS sequence"/>
</dbReference>
<feature type="domain" description="FAE" evidence="3">
    <location>
        <begin position="97"/>
        <end position="370"/>
    </location>
</feature>
<dbReference type="EC" id="2.3.1.-" evidence="1"/>
<dbReference type="Pfam" id="PF08392">
    <property type="entry name" value="FAE1_CUT1_RppA"/>
    <property type="match status" value="1"/>
</dbReference>
<keyword evidence="5" id="KW-1185">Reference proteome</keyword>
<dbReference type="InterPro" id="IPR012392">
    <property type="entry name" value="3-ktacl-CoA_syn"/>
</dbReference>
<evidence type="ECO:0000256" key="2">
    <source>
        <dbReference type="SAM" id="Phobius"/>
    </source>
</evidence>
<evidence type="ECO:0000313" key="4">
    <source>
        <dbReference type="EMBL" id="KAF4662728.1"/>
    </source>
</evidence>
<dbReference type="Gene3D" id="3.40.47.10">
    <property type="match status" value="1"/>
</dbReference>
<comment type="pathway">
    <text evidence="1">Lipid metabolism; fatty acid biosynthesis.</text>
</comment>
<keyword evidence="1" id="KW-0808">Transferase</keyword>
<accession>A0A7J6LTT9</accession>
<gene>
    <name evidence="4" type="primary">KCS1_6</name>
    <name evidence="4" type="ORF">FOL47_006080</name>
</gene>
<keyword evidence="1" id="KW-0012">Acyltransferase</keyword>
<dbReference type="GO" id="GO:0006633">
    <property type="term" value="P:fatty acid biosynthetic process"/>
    <property type="evidence" value="ECO:0007669"/>
    <property type="project" value="UniProtKB-UniPathway"/>
</dbReference>
<sequence>MAGEDLIKPQNIAISLSAEPSTDQQLYDEVVRGVKLNNFYNLMKHRLITNFDGATSYIIVASFIAFLSYCWIFSAIQASILCSCTAILVVLRRRLSSERIRDAFCIDHYEFEPPQSWRISKDDVIKIMHNNPNCTKESRDFMSRLLEKADIGDSTAWPPCVVKTLKTGKMWTHTMADARHEADVTLTTVFQGLLDKTGLKPHDIDMLVITCSIFSPTPTLCAMLCNKFKLRSDIITYNIAGTGCSANGVGTDLAIRLLQTPKDSNCVVIALECMTLGVYEGNERAFLVGNAIFRCGAAAVLLTNKQDKRAKYKLIEMVRHQDPGDAEYDCVYEDEDDNGCHGVRIDKTLADIASKTMVQNFRRLVRYITPSVYIDKIIGIDGNAPNLKNLFQHFAIHTRGRKILDRVQSNLNLSDRDMLPSRLTLYHYGNTIASSIW</sequence>
<name>A0A7J6LTT9_PERCH</name>
<keyword evidence="2" id="KW-0472">Membrane</keyword>
<dbReference type="EMBL" id="JAAPAO010000338">
    <property type="protein sequence ID" value="KAF4662728.1"/>
    <property type="molecule type" value="Genomic_DNA"/>
</dbReference>
<keyword evidence="2" id="KW-0812">Transmembrane</keyword>
<comment type="caution">
    <text evidence="4">The sequence shown here is derived from an EMBL/GenBank/DDBJ whole genome shotgun (WGS) entry which is preliminary data.</text>
</comment>
<dbReference type="InterPro" id="IPR016039">
    <property type="entry name" value="Thiolase-like"/>
</dbReference>
<dbReference type="AlphaFoldDB" id="A0A7J6LTT9"/>
<dbReference type="SUPFAM" id="SSF53901">
    <property type="entry name" value="Thiolase-like"/>
    <property type="match status" value="2"/>
</dbReference>
<evidence type="ECO:0000313" key="5">
    <source>
        <dbReference type="Proteomes" id="UP000591131"/>
    </source>
</evidence>
<dbReference type="GO" id="GO:0016301">
    <property type="term" value="F:kinase activity"/>
    <property type="evidence" value="ECO:0007669"/>
    <property type="project" value="UniProtKB-KW"/>
</dbReference>
<feature type="transmembrane region" description="Helical" evidence="2">
    <location>
        <begin position="47"/>
        <end position="65"/>
    </location>
</feature>
<comment type="similarity">
    <text evidence="1">Belongs to the thiolase-like superfamily. Chalcone/stilbene synthases family.</text>
</comment>
<dbReference type="OrthoDB" id="329835at2759"/>
<keyword evidence="4" id="KW-0418">Kinase</keyword>
<evidence type="ECO:0000256" key="1">
    <source>
        <dbReference type="PIRNR" id="PIRNR036417"/>
    </source>
</evidence>
<dbReference type="PIRSF" id="PIRSF036417">
    <property type="entry name" value="3-ktacl-CoA_syn"/>
    <property type="match status" value="1"/>
</dbReference>
<dbReference type="GO" id="GO:0016020">
    <property type="term" value="C:membrane"/>
    <property type="evidence" value="ECO:0007669"/>
    <property type="project" value="InterPro"/>
</dbReference>
<protein>
    <recommendedName>
        <fullName evidence="1">3-ketoacyl-CoA synthase</fullName>
        <ecNumber evidence="1">2.3.1.-</ecNumber>
    </recommendedName>
</protein>
<organism evidence="4 5">
    <name type="scientific">Perkinsus chesapeaki</name>
    <name type="common">Clam parasite</name>
    <name type="synonym">Perkinsus andrewsi</name>
    <dbReference type="NCBI Taxonomy" id="330153"/>
    <lineage>
        <taxon>Eukaryota</taxon>
        <taxon>Sar</taxon>
        <taxon>Alveolata</taxon>
        <taxon>Perkinsozoa</taxon>
        <taxon>Perkinsea</taxon>
        <taxon>Perkinsida</taxon>
        <taxon>Perkinsidae</taxon>
        <taxon>Perkinsus</taxon>
    </lineage>
</organism>
<dbReference type="UniPathway" id="UPA00094"/>
<reference evidence="4 5" key="1">
    <citation type="submission" date="2020-04" db="EMBL/GenBank/DDBJ databases">
        <title>Perkinsus chesapeaki whole genome sequence.</title>
        <authorList>
            <person name="Bogema D.R."/>
        </authorList>
    </citation>
    <scope>NUCLEOTIDE SEQUENCE [LARGE SCALE GENOMIC DNA]</scope>
    <source>
        <strain evidence="4">ATCC PRA-425</strain>
    </source>
</reference>
<dbReference type="PANTHER" id="PTHR31561">
    <property type="entry name" value="3-KETOACYL-COA SYNTHASE"/>
    <property type="match status" value="1"/>
</dbReference>
<dbReference type="GO" id="GO:0016747">
    <property type="term" value="F:acyltransferase activity, transferring groups other than amino-acyl groups"/>
    <property type="evidence" value="ECO:0007669"/>
    <property type="project" value="InterPro"/>
</dbReference>
<evidence type="ECO:0000259" key="3">
    <source>
        <dbReference type="Pfam" id="PF08392"/>
    </source>
</evidence>